<evidence type="ECO:0000313" key="2">
    <source>
        <dbReference type="EMBL" id="KXU34914.1"/>
    </source>
</evidence>
<reference evidence="2 3" key="1">
    <citation type="submission" date="2016-02" db="EMBL/GenBank/DDBJ databases">
        <authorList>
            <person name="Wen L."/>
            <person name="He K."/>
            <person name="Yang H."/>
        </authorList>
    </citation>
    <scope>NUCLEOTIDE SEQUENCE [LARGE SCALE GENOMIC DNA]</scope>
    <source>
        <strain evidence="2 3">CV41</strain>
    </source>
</reference>
<evidence type="ECO:0000256" key="1">
    <source>
        <dbReference type="SAM" id="SignalP"/>
    </source>
</evidence>
<organism evidence="2 3">
    <name type="scientific">Cephaloticoccus capnophilus</name>
    <dbReference type="NCBI Taxonomy" id="1548208"/>
    <lineage>
        <taxon>Bacteria</taxon>
        <taxon>Pseudomonadati</taxon>
        <taxon>Verrucomicrobiota</taxon>
        <taxon>Opitutia</taxon>
        <taxon>Opitutales</taxon>
        <taxon>Opitutaceae</taxon>
        <taxon>Cephaloticoccus</taxon>
    </lineage>
</organism>
<keyword evidence="1" id="KW-0732">Signal</keyword>
<dbReference type="EMBL" id="LSZP01000047">
    <property type="protein sequence ID" value="KXU34914.1"/>
    <property type="molecule type" value="Genomic_DNA"/>
</dbReference>
<dbReference type="AlphaFoldDB" id="A0A139SKA5"/>
<feature type="chain" id="PRO_5007299316" description="DUF4136 domain-containing protein" evidence="1">
    <location>
        <begin position="30"/>
        <end position="157"/>
    </location>
</feature>
<name>A0A139SKA5_9BACT</name>
<sequence>MQITPHSRRLLFSLAAALFALVISGCSTPAGRITKNQDAFDSWPVEVREKIRAGEVDLGFTPAQVLVALGKPTRSYSHKSEGSEAEIWAYSGKSGKWPVGLSVGLGVGRSSGGWGRGTSTGGAIGINTGNYGHAAVDEALRVIFENGVVVAVEARQS</sequence>
<protein>
    <recommendedName>
        <fullName evidence="4">DUF4136 domain-containing protein</fullName>
    </recommendedName>
</protein>
<accession>A0A139SKA5</accession>
<gene>
    <name evidence="2" type="ORF">AXK12_06685</name>
</gene>
<feature type="signal peptide" evidence="1">
    <location>
        <begin position="1"/>
        <end position="29"/>
    </location>
</feature>
<evidence type="ECO:0000313" key="3">
    <source>
        <dbReference type="Proteomes" id="UP000071392"/>
    </source>
</evidence>
<dbReference type="Proteomes" id="UP000071392">
    <property type="component" value="Unassembled WGS sequence"/>
</dbReference>
<keyword evidence="3" id="KW-1185">Reference proteome</keyword>
<evidence type="ECO:0008006" key="4">
    <source>
        <dbReference type="Google" id="ProtNLM"/>
    </source>
</evidence>
<comment type="caution">
    <text evidence="2">The sequence shown here is derived from an EMBL/GenBank/DDBJ whole genome shotgun (WGS) entry which is preliminary data.</text>
</comment>
<dbReference type="RefSeq" id="WP_068712619.1">
    <property type="nucleotide sequence ID" value="NZ_LSZP01000047.1"/>
</dbReference>
<proteinExistence type="predicted"/>
<dbReference type="OrthoDB" id="196920at2"/>